<organism evidence="2 3">
    <name type="scientific">Treponema vincentii</name>
    <dbReference type="NCBI Taxonomy" id="69710"/>
    <lineage>
        <taxon>Bacteria</taxon>
        <taxon>Pseudomonadati</taxon>
        <taxon>Spirochaetota</taxon>
        <taxon>Spirochaetia</taxon>
        <taxon>Spirochaetales</taxon>
        <taxon>Treponemataceae</taxon>
        <taxon>Treponema</taxon>
    </lineage>
</organism>
<dbReference type="Gene3D" id="2.40.128.20">
    <property type="match status" value="2"/>
</dbReference>
<dbReference type="KEGG" id="trz:GWP43_11580"/>
<accession>A0A6P1Y3L2</accession>
<feature type="chain" id="PRO_5026844243" evidence="1">
    <location>
        <begin position="32"/>
        <end position="401"/>
    </location>
</feature>
<evidence type="ECO:0000313" key="2">
    <source>
        <dbReference type="EMBL" id="QHX43979.1"/>
    </source>
</evidence>
<dbReference type="SUPFAM" id="SSF50814">
    <property type="entry name" value="Lipocalins"/>
    <property type="match status" value="1"/>
</dbReference>
<gene>
    <name evidence="2" type="ORF">GWP43_11580</name>
</gene>
<sequence length="401" mass="43864">MTSKKYLQAAIGAALLSVCLLAGCASVPATAVSDTAAASELAVMKGSWQPLSRFEDDAVLQDVYAKNAAAMPYYSEGGLKAAVHYAVAAPVIKAVFDGSNTVAFTVRTADGSEKEVLCEYTFKGTRPMVEDSTRNWLTFEAVKPIQELKNLRYFVVTAPQVDKKTGIKSFDARFGKWGIRSLVHGDPLKRAPFVEANLPKEEVLKQFTAVINTVAAEKLPKEPLALYNGKWVNSVTVCEDPRPAIQNVYTQLIKEFAGQNPKGGDYTKEDIMALVYKAFGAADDFTHIEFVAGNGKNEIIVWKGNKEVSRSSYIQDSAHAAHPAYRAFSATDPSFKGKLAHFAITIPHAVPPHMHFWYGTSVEEAAKMKSAPTCIRADVSEEEMVQHILDSCRSFLKGSMH</sequence>
<evidence type="ECO:0000313" key="3">
    <source>
        <dbReference type="Proteomes" id="UP000464374"/>
    </source>
</evidence>
<proteinExistence type="predicted"/>
<feature type="signal peptide" evidence="1">
    <location>
        <begin position="1"/>
        <end position="31"/>
    </location>
</feature>
<keyword evidence="1" id="KW-0732">Signal</keyword>
<dbReference type="PROSITE" id="PS51257">
    <property type="entry name" value="PROKAR_LIPOPROTEIN"/>
    <property type="match status" value="1"/>
</dbReference>
<evidence type="ECO:0000256" key="1">
    <source>
        <dbReference type="SAM" id="SignalP"/>
    </source>
</evidence>
<protein>
    <submittedName>
        <fullName evidence="2">Hemin-binding protein B</fullName>
    </submittedName>
</protein>
<dbReference type="RefSeq" id="WP_162664280.1">
    <property type="nucleotide sequence ID" value="NZ_CP048020.1"/>
</dbReference>
<reference evidence="2 3" key="1">
    <citation type="submission" date="2020-01" db="EMBL/GenBank/DDBJ databases">
        <title>Complete genome sequence of a human oral phylogroup 1 Treponema sp. strain ATCC 700766, originally isolated from periodontitis dental plaque.</title>
        <authorList>
            <person name="Chan Y."/>
            <person name="Huo Y.-B."/>
            <person name="Yu X.-L."/>
            <person name="Zeng H."/>
            <person name="Leung W.-K."/>
            <person name="Watt R.M."/>
        </authorList>
    </citation>
    <scope>NUCLEOTIDE SEQUENCE [LARGE SCALE GENOMIC DNA]</scope>
    <source>
        <strain evidence="2 3">OMZ 804</strain>
    </source>
</reference>
<dbReference type="AlphaFoldDB" id="A0A6P1Y3L2"/>
<dbReference type="InterPro" id="IPR012674">
    <property type="entry name" value="Calycin"/>
</dbReference>
<dbReference type="Proteomes" id="UP000464374">
    <property type="component" value="Chromosome"/>
</dbReference>
<dbReference type="EMBL" id="CP048020">
    <property type="protein sequence ID" value="QHX43979.1"/>
    <property type="molecule type" value="Genomic_DNA"/>
</dbReference>
<name>A0A6P1Y3L2_9SPIR</name>